<evidence type="ECO:0000256" key="8">
    <source>
        <dbReference type="ARBA" id="ARBA00023015"/>
    </source>
</evidence>
<feature type="compositionally biased region" description="Polar residues" evidence="12">
    <location>
        <begin position="151"/>
        <end position="166"/>
    </location>
</feature>
<evidence type="ECO:0000256" key="5">
    <source>
        <dbReference type="ARBA" id="ARBA00022771"/>
    </source>
</evidence>
<dbReference type="Proteomes" id="UP000582659">
    <property type="component" value="Unassembled WGS sequence"/>
</dbReference>
<gene>
    <name evidence="14" type="ORF">BXYJ_LOCUS11608</name>
</gene>
<keyword evidence="4" id="KW-0677">Repeat</keyword>
<feature type="compositionally biased region" description="Polar residues" evidence="12">
    <location>
        <begin position="71"/>
        <end position="102"/>
    </location>
</feature>
<dbReference type="PANTHER" id="PTHR45993:SF6">
    <property type="entry name" value="C2H2-TYPE DOMAIN-CONTAINING PROTEIN"/>
    <property type="match status" value="1"/>
</dbReference>
<feature type="compositionally biased region" description="Polar residues" evidence="12">
    <location>
        <begin position="271"/>
        <end position="284"/>
    </location>
</feature>
<dbReference type="GO" id="GO:0000978">
    <property type="term" value="F:RNA polymerase II cis-regulatory region sequence-specific DNA binding"/>
    <property type="evidence" value="ECO:0007669"/>
    <property type="project" value="TreeGrafter"/>
</dbReference>
<feature type="region of interest" description="Disordered" evidence="12">
    <location>
        <begin position="632"/>
        <end position="677"/>
    </location>
</feature>
<keyword evidence="8" id="KW-0805">Transcription regulation</keyword>
<feature type="region of interest" description="Disordered" evidence="12">
    <location>
        <begin position="690"/>
        <end position="710"/>
    </location>
</feature>
<feature type="compositionally biased region" description="Acidic residues" evidence="12">
    <location>
        <begin position="231"/>
        <end position="263"/>
    </location>
</feature>
<feature type="region of interest" description="Disordered" evidence="12">
    <location>
        <begin position="595"/>
        <end position="617"/>
    </location>
</feature>
<dbReference type="GO" id="GO:0005634">
    <property type="term" value="C:nucleus"/>
    <property type="evidence" value="ECO:0007669"/>
    <property type="project" value="UniProtKB-SubCell"/>
</dbReference>
<evidence type="ECO:0000256" key="2">
    <source>
        <dbReference type="ARBA" id="ARBA00022499"/>
    </source>
</evidence>
<evidence type="ECO:0000256" key="6">
    <source>
        <dbReference type="ARBA" id="ARBA00022833"/>
    </source>
</evidence>
<dbReference type="InterPro" id="IPR051497">
    <property type="entry name" value="Dev/Hematopoietic_TF"/>
</dbReference>
<feature type="compositionally biased region" description="Basic and acidic residues" evidence="12">
    <location>
        <begin position="107"/>
        <end position="124"/>
    </location>
</feature>
<keyword evidence="5 11" id="KW-0863">Zinc-finger</keyword>
<comment type="subcellular location">
    <subcellularLocation>
        <location evidence="1">Nucleus</location>
    </subcellularLocation>
</comment>
<comment type="caution">
    <text evidence="14">The sequence shown here is derived from an EMBL/GenBank/DDBJ whole genome shotgun (WGS) entry which is preliminary data.</text>
</comment>
<dbReference type="GO" id="GO:0006357">
    <property type="term" value="P:regulation of transcription by RNA polymerase II"/>
    <property type="evidence" value="ECO:0007669"/>
    <property type="project" value="TreeGrafter"/>
</dbReference>
<feature type="domain" description="C2H2-type" evidence="13">
    <location>
        <begin position="734"/>
        <end position="761"/>
    </location>
</feature>
<keyword evidence="15" id="KW-1185">Reference proteome</keyword>
<dbReference type="EMBL" id="CAJFCV020000005">
    <property type="protein sequence ID" value="CAG9122747.1"/>
    <property type="molecule type" value="Genomic_DNA"/>
</dbReference>
<organism evidence="14 15">
    <name type="scientific">Bursaphelenchus xylophilus</name>
    <name type="common">Pinewood nematode worm</name>
    <name type="synonym">Aphelenchoides xylophilus</name>
    <dbReference type="NCBI Taxonomy" id="6326"/>
    <lineage>
        <taxon>Eukaryota</taxon>
        <taxon>Metazoa</taxon>
        <taxon>Ecdysozoa</taxon>
        <taxon>Nematoda</taxon>
        <taxon>Chromadorea</taxon>
        <taxon>Rhabditida</taxon>
        <taxon>Tylenchina</taxon>
        <taxon>Tylenchomorpha</taxon>
        <taxon>Aphelenchoidea</taxon>
        <taxon>Aphelenchoididae</taxon>
        <taxon>Bursaphelenchus</taxon>
    </lineage>
</organism>
<feature type="domain" description="C2H2-type" evidence="13">
    <location>
        <begin position="762"/>
        <end position="789"/>
    </location>
</feature>
<feature type="compositionally biased region" description="Low complexity" evidence="12">
    <location>
        <begin position="137"/>
        <end position="150"/>
    </location>
</feature>
<dbReference type="GO" id="GO:0003700">
    <property type="term" value="F:DNA-binding transcription factor activity"/>
    <property type="evidence" value="ECO:0007669"/>
    <property type="project" value="TreeGrafter"/>
</dbReference>
<evidence type="ECO:0000256" key="7">
    <source>
        <dbReference type="ARBA" id="ARBA00022843"/>
    </source>
</evidence>
<dbReference type="InterPro" id="IPR036236">
    <property type="entry name" value="Znf_C2H2_sf"/>
</dbReference>
<feature type="domain" description="C2H2-type" evidence="13">
    <location>
        <begin position="792"/>
        <end position="818"/>
    </location>
</feature>
<protein>
    <submittedName>
        <fullName evidence="14">(pine wood nematode) hypothetical protein</fullName>
    </submittedName>
</protein>
<evidence type="ECO:0000256" key="4">
    <source>
        <dbReference type="ARBA" id="ARBA00022737"/>
    </source>
</evidence>
<name>A0A7I8X610_BURXY</name>
<sequence>MIMFVHAALGPSDRLLQSFCMAVRKQTTGRETPPFFALLNKPGDTTVYEITTSGQRRMSSTATAAATSASPGNGTPTARWRTSTSSLAGQAGRTASTPSTTAKRQKKDSGVGEEKVEELKKNDELQNSPAANAARETPASSSSTAGPSNSDKPTGTPMASSDSGVESNADMDINEANKDEKRPNAQVSSDPRNAVASPSESSASEMSEDSSRRRSRPLSRRRTSSNSNNEEHDEDEEAGIAEEDDVEEEEEGDVEDDDVDEEMDNSRDAEQFSQRVDTDTTGGRETSARDMIVCGSCRQEFQLSDFANFIEHKVTFCRSVNKKSNLSTTLFTDSTRGRRKQPTNSESQLPLMRSLSANLPGKEVGTETESNSHNANSTTCRVCKRKYNDVWALLQHASAAHDLKVAEEIPSSGSFSENLDPSLLKNETTYVPRPQAVASSTPKPKNSNKPVASRSSFNLNTFCSERLKECAERANEQNSSSVSNSLLSTQSLLANIVSQQTQSSTPLLSSVLNALQQQQQQQQRPSSVQNPFLQHLSSIQEYYSNPNAMSLLNSLNSLENPPPTTNSNLTGVSNAASFLLNGIASNLASNNQLSFSTSSSLPSTTLPMSTLPNPETPTTTVEAAIAAAAAATTSALEGGSPRRRTATPSTGSPHANSFTAGGPSPNKQPRLMTPSRNSCSAINVNSALTSPAVHSTTTGGAEGNLEDDENNLIVVDDGELAEPAARRDIKARKDRCDYCQKVFTNRSNLIVHLRSHTGEKPYKCNLCPYACAQSSKLTRHMRTHGQQGKEVFNCTICKMPFSVHSTLEKHMRKCVVMHGCNTSSANSKSDGFKRATPMKSHAPIAEANSLLALSKAPVSLPGGNAHNSSSNLPPNIAQTNRMVLDWLHALNVNGSHNAPLTSNREDFQHDEDELEATEASELVNSLQKAMQDAVQVKEEHQNN</sequence>
<evidence type="ECO:0000259" key="13">
    <source>
        <dbReference type="PROSITE" id="PS50157"/>
    </source>
</evidence>
<evidence type="ECO:0000256" key="9">
    <source>
        <dbReference type="ARBA" id="ARBA00023163"/>
    </source>
</evidence>
<dbReference type="InterPro" id="IPR057448">
    <property type="entry name" value="BCL-11A_Znf_CCHC"/>
</dbReference>
<dbReference type="AlphaFoldDB" id="A0A7I8X610"/>
<dbReference type="Pfam" id="PF00096">
    <property type="entry name" value="zf-C2H2"/>
    <property type="match status" value="3"/>
</dbReference>
<feature type="compositionally biased region" description="Polar residues" evidence="12">
    <location>
        <begin position="437"/>
        <end position="454"/>
    </location>
</feature>
<evidence type="ECO:0000256" key="10">
    <source>
        <dbReference type="ARBA" id="ARBA00023242"/>
    </source>
</evidence>
<feature type="region of interest" description="Disordered" evidence="12">
    <location>
        <begin position="332"/>
        <end position="353"/>
    </location>
</feature>
<dbReference type="InterPro" id="IPR013087">
    <property type="entry name" value="Znf_C2H2_type"/>
</dbReference>
<accession>A0A7I8X610</accession>
<dbReference type="Proteomes" id="UP000659654">
    <property type="component" value="Unassembled WGS sequence"/>
</dbReference>
<evidence type="ECO:0000256" key="12">
    <source>
        <dbReference type="SAM" id="MobiDB-lite"/>
    </source>
</evidence>
<dbReference type="SMART" id="SM00355">
    <property type="entry name" value="ZnF_C2H2"/>
    <property type="match status" value="4"/>
</dbReference>
<dbReference type="EMBL" id="CAJFDI010000005">
    <property type="protein sequence ID" value="CAD5231512.1"/>
    <property type="molecule type" value="Genomic_DNA"/>
</dbReference>
<keyword evidence="10" id="KW-0539">Nucleus</keyword>
<evidence type="ECO:0000313" key="14">
    <source>
        <dbReference type="EMBL" id="CAD5231512.1"/>
    </source>
</evidence>
<dbReference type="PANTHER" id="PTHR45993">
    <property type="entry name" value="B-CELL LYMPHOMA/LEUKEMIA 11"/>
    <property type="match status" value="1"/>
</dbReference>
<dbReference type="GO" id="GO:0008270">
    <property type="term" value="F:zinc ion binding"/>
    <property type="evidence" value="ECO:0007669"/>
    <property type="project" value="UniProtKB-KW"/>
</dbReference>
<dbReference type="Gene3D" id="3.30.160.60">
    <property type="entry name" value="Classic Zinc Finger"/>
    <property type="match status" value="2"/>
</dbReference>
<dbReference type="PROSITE" id="PS50157">
    <property type="entry name" value="ZINC_FINGER_C2H2_2"/>
    <property type="match status" value="3"/>
</dbReference>
<dbReference type="SUPFAM" id="SSF57667">
    <property type="entry name" value="beta-beta-alpha zinc fingers"/>
    <property type="match status" value="2"/>
</dbReference>
<dbReference type="FunFam" id="3.30.160.60:FF:000046">
    <property type="entry name" value="Putative B-cell lymphoma/leukemia 11A"/>
    <property type="match status" value="1"/>
</dbReference>
<feature type="compositionally biased region" description="Polar residues" evidence="12">
    <location>
        <begin position="690"/>
        <end position="699"/>
    </location>
</feature>
<evidence type="ECO:0000256" key="1">
    <source>
        <dbReference type="ARBA" id="ARBA00004123"/>
    </source>
</evidence>
<dbReference type="Pfam" id="PF25491">
    <property type="entry name" value="CCHC_BCL-11A"/>
    <property type="match status" value="1"/>
</dbReference>
<keyword evidence="2" id="KW-1017">Isopeptide bond</keyword>
<proteinExistence type="predicted"/>
<keyword evidence="9" id="KW-0804">Transcription</keyword>
<reference evidence="14" key="1">
    <citation type="submission" date="2020-09" db="EMBL/GenBank/DDBJ databases">
        <authorList>
            <person name="Kikuchi T."/>
        </authorList>
    </citation>
    <scope>NUCLEOTIDE SEQUENCE</scope>
    <source>
        <strain evidence="14">Ka4C1</strain>
    </source>
</reference>
<evidence type="ECO:0000313" key="15">
    <source>
        <dbReference type="Proteomes" id="UP000659654"/>
    </source>
</evidence>
<feature type="compositionally biased region" description="Low complexity" evidence="12">
    <location>
        <begin position="59"/>
        <end position="70"/>
    </location>
</feature>
<evidence type="ECO:0000256" key="11">
    <source>
        <dbReference type="PROSITE-ProRule" id="PRU00042"/>
    </source>
</evidence>
<keyword evidence="3" id="KW-0479">Metal-binding</keyword>
<keyword evidence="6" id="KW-0862">Zinc</keyword>
<keyword evidence="7" id="KW-0832">Ubl conjugation</keyword>
<feature type="region of interest" description="Disordered" evidence="12">
    <location>
        <begin position="434"/>
        <end position="454"/>
    </location>
</feature>
<dbReference type="PROSITE" id="PS00028">
    <property type="entry name" value="ZINC_FINGER_C2H2_1"/>
    <property type="match status" value="3"/>
</dbReference>
<evidence type="ECO:0000256" key="3">
    <source>
        <dbReference type="ARBA" id="ARBA00022723"/>
    </source>
</evidence>
<feature type="compositionally biased region" description="Basic residues" evidence="12">
    <location>
        <begin position="213"/>
        <end position="223"/>
    </location>
</feature>
<feature type="region of interest" description="Disordered" evidence="12">
    <location>
        <begin position="53"/>
        <end position="284"/>
    </location>
</feature>
<dbReference type="OrthoDB" id="10046198at2759"/>
<feature type="compositionally biased region" description="Polar residues" evidence="12">
    <location>
        <begin position="646"/>
        <end position="659"/>
    </location>
</feature>